<keyword evidence="1" id="KW-0808">Transferase</keyword>
<accession>A0A1H7GCW0</accession>
<dbReference type="Pfam" id="PF13692">
    <property type="entry name" value="Glyco_trans_1_4"/>
    <property type="match status" value="1"/>
</dbReference>
<dbReference type="Proteomes" id="UP000198916">
    <property type="component" value="Unassembled WGS sequence"/>
</dbReference>
<organism evidence="1 2">
    <name type="scientific">Parapedobacter koreensis</name>
    <dbReference type="NCBI Taxonomy" id="332977"/>
    <lineage>
        <taxon>Bacteria</taxon>
        <taxon>Pseudomonadati</taxon>
        <taxon>Bacteroidota</taxon>
        <taxon>Sphingobacteriia</taxon>
        <taxon>Sphingobacteriales</taxon>
        <taxon>Sphingobacteriaceae</taxon>
        <taxon>Parapedobacter</taxon>
    </lineage>
</organism>
<evidence type="ECO:0000313" key="2">
    <source>
        <dbReference type="Proteomes" id="UP000198916"/>
    </source>
</evidence>
<dbReference type="OrthoDB" id="9811239at2"/>
<keyword evidence="2" id="KW-1185">Reference proteome</keyword>
<dbReference type="EMBL" id="FNZR01000001">
    <property type="protein sequence ID" value="SEK35959.1"/>
    <property type="molecule type" value="Genomic_DNA"/>
</dbReference>
<reference evidence="2" key="1">
    <citation type="submission" date="2016-10" db="EMBL/GenBank/DDBJ databases">
        <authorList>
            <person name="Varghese N."/>
            <person name="Submissions S."/>
        </authorList>
    </citation>
    <scope>NUCLEOTIDE SEQUENCE [LARGE SCALE GENOMIC DNA]</scope>
    <source>
        <strain evidence="2">Jip14</strain>
    </source>
</reference>
<evidence type="ECO:0000313" key="1">
    <source>
        <dbReference type="EMBL" id="SEK35959.1"/>
    </source>
</evidence>
<dbReference type="GO" id="GO:0016740">
    <property type="term" value="F:transferase activity"/>
    <property type="evidence" value="ECO:0007669"/>
    <property type="project" value="UniProtKB-KW"/>
</dbReference>
<proteinExistence type="predicted"/>
<protein>
    <submittedName>
        <fullName evidence="1">Glycosyltransferase involved in cell wall bisynthesis</fullName>
    </submittedName>
</protein>
<dbReference type="CDD" id="cd03801">
    <property type="entry name" value="GT4_PimA-like"/>
    <property type="match status" value="1"/>
</dbReference>
<name>A0A1H7GCW0_9SPHI</name>
<dbReference type="STRING" id="332977.SAMN05421740_101649"/>
<sequence length="389" mass="44843">MKLRKAIETILSLWHYRSIRNSVHEVRSTLFFIFPSWQVGGSERVHAEIMALVKNRQPVCIITTPQRHVGFRRLFARYAQLIYLRRWGTKASFKQKMIKLVADAINKQPSAVVFGSNNLFFYDLLPHLRSHVRVIDLTHSITPKQEWCETYSLPYVHRINQRVVLGPNTLETFKAIYASHGVPAALLARFTIIPNKTGIAVSLLKKELTGSLRVIFVGRDSEEKRPELFFRIAEMCVGKGIDARFVAIGKFVRNWNHYTPYVSFEGEIRDTERLVEQYRQAHIIIITSSFEGFPLVLQEAMSQGVVPIATDVGEIPYYISPSLETGYTVDGRQPDDKIIDDFIAKISYLQVNPFVWTSYSSRCREMVGEQFSEERFETEYRNLLLNKGA</sequence>
<gene>
    <name evidence="1" type="ORF">SAMN05421740_101649</name>
</gene>
<dbReference type="AlphaFoldDB" id="A0A1H7GCW0"/>
<dbReference type="PANTHER" id="PTHR12526">
    <property type="entry name" value="GLYCOSYLTRANSFERASE"/>
    <property type="match status" value="1"/>
</dbReference>
<dbReference type="SUPFAM" id="SSF53756">
    <property type="entry name" value="UDP-Glycosyltransferase/glycogen phosphorylase"/>
    <property type="match status" value="1"/>
</dbReference>
<dbReference type="Gene3D" id="3.40.50.2000">
    <property type="entry name" value="Glycogen Phosphorylase B"/>
    <property type="match status" value="1"/>
</dbReference>